<keyword evidence="5" id="KW-1185">Reference proteome</keyword>
<dbReference type="InterPro" id="IPR007527">
    <property type="entry name" value="Znf_SWIM"/>
</dbReference>
<protein>
    <submittedName>
        <fullName evidence="4">Zinc ion binding protein</fullName>
    </submittedName>
</protein>
<dbReference type="PANTHER" id="PTHR33977">
    <property type="entry name" value="ZINC ION BINDING PROTEIN"/>
    <property type="match status" value="1"/>
</dbReference>
<comment type="caution">
    <text evidence="4">The sequence shown here is derived from an EMBL/GenBank/DDBJ whole genome shotgun (WGS) entry which is preliminary data.</text>
</comment>
<keyword evidence="1" id="KW-0862">Zinc</keyword>
<organism evidence="4 5">
    <name type="scientific">Zostera marina</name>
    <name type="common">Eelgrass</name>
    <dbReference type="NCBI Taxonomy" id="29655"/>
    <lineage>
        <taxon>Eukaryota</taxon>
        <taxon>Viridiplantae</taxon>
        <taxon>Streptophyta</taxon>
        <taxon>Embryophyta</taxon>
        <taxon>Tracheophyta</taxon>
        <taxon>Spermatophyta</taxon>
        <taxon>Magnoliopsida</taxon>
        <taxon>Liliopsida</taxon>
        <taxon>Zosteraceae</taxon>
        <taxon>Zostera</taxon>
    </lineage>
</organism>
<dbReference type="Proteomes" id="UP000036987">
    <property type="component" value="Unassembled WGS sequence"/>
</dbReference>
<dbReference type="OMA" id="HNQLKVR"/>
<keyword evidence="1" id="KW-0479">Metal-binding</keyword>
<dbReference type="PANTHER" id="PTHR33977:SF1">
    <property type="entry name" value="ZINC ION BINDING PROTEIN"/>
    <property type="match status" value="1"/>
</dbReference>
<reference evidence="5" key="1">
    <citation type="journal article" date="2016" name="Nature">
        <title>The genome of the seagrass Zostera marina reveals angiosperm adaptation to the sea.</title>
        <authorList>
            <person name="Olsen J.L."/>
            <person name="Rouze P."/>
            <person name="Verhelst B."/>
            <person name="Lin Y.-C."/>
            <person name="Bayer T."/>
            <person name="Collen J."/>
            <person name="Dattolo E."/>
            <person name="De Paoli E."/>
            <person name="Dittami S."/>
            <person name="Maumus F."/>
            <person name="Michel G."/>
            <person name="Kersting A."/>
            <person name="Lauritano C."/>
            <person name="Lohaus R."/>
            <person name="Toepel M."/>
            <person name="Tonon T."/>
            <person name="Vanneste K."/>
            <person name="Amirebrahimi M."/>
            <person name="Brakel J."/>
            <person name="Bostroem C."/>
            <person name="Chovatia M."/>
            <person name="Grimwood J."/>
            <person name="Jenkins J.W."/>
            <person name="Jueterbock A."/>
            <person name="Mraz A."/>
            <person name="Stam W.T."/>
            <person name="Tice H."/>
            <person name="Bornberg-Bauer E."/>
            <person name="Green P.J."/>
            <person name="Pearson G.A."/>
            <person name="Procaccini G."/>
            <person name="Duarte C.M."/>
            <person name="Schmutz J."/>
            <person name="Reusch T.B.H."/>
            <person name="Van de Peer Y."/>
        </authorList>
    </citation>
    <scope>NUCLEOTIDE SEQUENCE [LARGE SCALE GENOMIC DNA]</scope>
    <source>
        <strain evidence="5">cv. Finnish</strain>
    </source>
</reference>
<feature type="domain" description="SWIM-type" evidence="3">
    <location>
        <begin position="563"/>
        <end position="608"/>
    </location>
</feature>
<dbReference type="AlphaFoldDB" id="A0A0K9P9G8"/>
<accession>A0A0K9P9G8</accession>
<sequence length="937" mass="106505">MAARWDAILTLPVQSPPTPEFSSADIVWSRVEGWQEGVDKVALIPFSRVTDYVRGESNRKECPTRFHVEARRRRSSETSYKPKVDGILEYILYWCSFGPDDHRKGGVVRPSRHYAVKKKTPAGRPSTKRGCVCHFIVKRLIAEPSVALIIYNFEKHIDKQGLPCHGPQDKMSVGTRAMFAPYISEEFRLQLTSLLYVGVPVETIMQRHMESVEKQGGPSNRDDLLTHRCVRRLERKIRRSTCELDPDDATSISLWVESHPSDVFFYKDYSDTEPFVLGIQTEWQLQQMIQFGNQSIIAFDSSFGANKLMYPVQSLLVFDQKNNAIPVAWIITPRFASCDTYRWLRALYDRIHSKDTTWRLGGFIVDDPSSDVHLIREVFQCSVLISFWRVRRAWHKNLMSKCSNEEIRVEISRRLGSILSCICRKSLNVEDAVDAFDNFFVDFIDNSLFVDYFKATWFHRIGTWIDALKTLPLATIETSAAIESYHYQMKLRLMNETNPNVYQRADWLAYKLGSEVHSYYWLDGYAEKESFVRYWKNEWKSGFTAWQRALQIPDMDVIVSTGYATVASKNKENHTVLNPGSEFAICDCKWSKMGNLCKHTIKVLKIYRERGLTTSSISIFHYTRTLNNILHCPPPDSLIRDHSVVLALSVQMQLNALLNPETTRSGLSSVPFVTESHLPTDSEDVPNCNGIEESDLNPNNETSSMIEIENSAGIFISENTMGDGAQPIQSQFTDENNNDPSTQCCLNANASIELDESFGKVCPNSTPIIQTFLGKPNLRTNDFTLLIDRRGEFSANLVQENRHDEAIVSSRTNHSNNDYEDANTVDLISDKVMNIDIEKVVVQVQSSPSTSKESQICSFQQYIIVPCQKNACDGIEGDSDAMIIETIEAEDHSIPDDITMGSLDKGNGECCLTENSRKEINVTEASTDDKVGCMRIL</sequence>
<name>A0A0K9P9G8_ZOSMR</name>
<dbReference type="GO" id="GO:0008270">
    <property type="term" value="F:zinc ion binding"/>
    <property type="evidence" value="ECO:0007669"/>
    <property type="project" value="UniProtKB-KW"/>
</dbReference>
<dbReference type="PROSITE" id="PS50966">
    <property type="entry name" value="ZF_SWIM"/>
    <property type="match status" value="1"/>
</dbReference>
<dbReference type="STRING" id="29655.A0A0K9P9G8"/>
<evidence type="ECO:0000313" key="5">
    <source>
        <dbReference type="Proteomes" id="UP000036987"/>
    </source>
</evidence>
<gene>
    <name evidence="4" type="ORF">ZOSMA_34G01150</name>
</gene>
<feature type="region of interest" description="Disordered" evidence="2">
    <location>
        <begin position="677"/>
        <end position="701"/>
    </location>
</feature>
<proteinExistence type="predicted"/>
<evidence type="ECO:0000259" key="3">
    <source>
        <dbReference type="PROSITE" id="PS50966"/>
    </source>
</evidence>
<evidence type="ECO:0000256" key="2">
    <source>
        <dbReference type="SAM" id="MobiDB-lite"/>
    </source>
</evidence>
<keyword evidence="1" id="KW-0863">Zinc-finger</keyword>
<evidence type="ECO:0000256" key="1">
    <source>
        <dbReference type="PROSITE-ProRule" id="PRU00325"/>
    </source>
</evidence>
<dbReference type="OrthoDB" id="1484002at2759"/>
<evidence type="ECO:0000313" key="4">
    <source>
        <dbReference type="EMBL" id="KMZ64835.1"/>
    </source>
</evidence>
<dbReference type="EMBL" id="LFYR01001099">
    <property type="protein sequence ID" value="KMZ64835.1"/>
    <property type="molecule type" value="Genomic_DNA"/>
</dbReference>